<evidence type="ECO:0000259" key="9">
    <source>
        <dbReference type="PROSITE" id="PS50162"/>
    </source>
</evidence>
<dbReference type="GO" id="GO:0005524">
    <property type="term" value="F:ATP binding"/>
    <property type="evidence" value="ECO:0007669"/>
    <property type="project" value="UniProtKB-KW"/>
</dbReference>
<evidence type="ECO:0000256" key="8">
    <source>
        <dbReference type="ARBA" id="ARBA00023204"/>
    </source>
</evidence>
<evidence type="ECO:0000256" key="7">
    <source>
        <dbReference type="ARBA" id="ARBA00023125"/>
    </source>
</evidence>
<feature type="domain" description="RecA family profile 1" evidence="9">
    <location>
        <begin position="1"/>
        <end position="83"/>
    </location>
</feature>
<evidence type="ECO:0000313" key="10">
    <source>
        <dbReference type="EMBL" id="MPM86584.1"/>
    </source>
</evidence>
<dbReference type="PROSITE" id="PS50162">
    <property type="entry name" value="RECA_2"/>
    <property type="match status" value="1"/>
</dbReference>
<comment type="caution">
    <text evidence="10">The sequence shown here is derived from an EMBL/GenBank/DDBJ whole genome shotgun (WGS) entry which is preliminary data.</text>
</comment>
<dbReference type="GO" id="GO:0016787">
    <property type="term" value="F:hydrolase activity"/>
    <property type="evidence" value="ECO:0007669"/>
    <property type="project" value="UniProtKB-KW"/>
</dbReference>
<dbReference type="Gene3D" id="3.30.230.10">
    <property type="match status" value="1"/>
</dbReference>
<keyword evidence="5" id="KW-0067">ATP-binding</keyword>
<dbReference type="SUPFAM" id="SSF54211">
    <property type="entry name" value="Ribosomal protein S5 domain 2-like"/>
    <property type="match status" value="1"/>
</dbReference>
<keyword evidence="7" id="KW-0238">DNA-binding</keyword>
<dbReference type="AlphaFoldDB" id="A0A645DB62"/>
<keyword evidence="8" id="KW-0234">DNA repair</keyword>
<dbReference type="NCBIfam" id="TIGR00416">
    <property type="entry name" value="sms"/>
    <property type="match status" value="1"/>
</dbReference>
<evidence type="ECO:0000256" key="3">
    <source>
        <dbReference type="ARBA" id="ARBA00022763"/>
    </source>
</evidence>
<dbReference type="PRINTS" id="PR01874">
    <property type="entry name" value="DNAREPAIRADA"/>
</dbReference>
<dbReference type="GO" id="GO:0046872">
    <property type="term" value="F:metal ion binding"/>
    <property type="evidence" value="ECO:0007669"/>
    <property type="project" value="UniProtKB-KW"/>
</dbReference>
<accession>A0A645DB62</accession>
<dbReference type="EMBL" id="VSSQ01034582">
    <property type="protein sequence ID" value="MPM86584.1"/>
    <property type="molecule type" value="Genomic_DNA"/>
</dbReference>
<gene>
    <name evidence="10" type="primary">radA_37</name>
    <name evidence="10" type="ORF">SDC9_133674</name>
</gene>
<evidence type="ECO:0000256" key="1">
    <source>
        <dbReference type="ARBA" id="ARBA00022723"/>
    </source>
</evidence>
<dbReference type="Pfam" id="PF13541">
    <property type="entry name" value="ChlI"/>
    <property type="match status" value="1"/>
</dbReference>
<dbReference type="EC" id="3.6.4.-" evidence="10"/>
<dbReference type="SUPFAM" id="SSF52540">
    <property type="entry name" value="P-loop containing nucleoside triphosphate hydrolases"/>
    <property type="match status" value="1"/>
</dbReference>
<dbReference type="InterPro" id="IPR014721">
    <property type="entry name" value="Ribsml_uS5_D2-typ_fold_subgr"/>
</dbReference>
<sequence>MRAVRLGVTTENLLLLTDTELQAVDLAIDSVKPDIVFIDSIQTMYNSELTSLPGNPSQIRDCAAALIATAKAREISIVFIGHMNKEGTIAGPKMLEHIVDTVLYFEGDKNLTYRIIRAVKNRFGSTNEIGIFEMGEEGLNEVPNPSAALLAGRPENVAGTCMVCVYEGTRPILAEVQGLINQTYLGTARRMANGIDYNRLTMLLAVLEKRTGLKLSTCDAYCNVIGGLKLTEPSSDLAAVLACASSYYDKPVAENLIAFGEVGLVGELRSVRNVAARVNEAMRLGYSKFIIPYSNRPKREIEGATIYAVKNIGEAIEIAIGSSEKTQKE</sequence>
<organism evidence="10">
    <name type="scientific">bioreactor metagenome</name>
    <dbReference type="NCBI Taxonomy" id="1076179"/>
    <lineage>
        <taxon>unclassified sequences</taxon>
        <taxon>metagenomes</taxon>
        <taxon>ecological metagenomes</taxon>
    </lineage>
</organism>
<dbReference type="PANTHER" id="PTHR32472:SF10">
    <property type="entry name" value="DNA REPAIR PROTEIN RADA-LIKE PROTEIN"/>
    <property type="match status" value="1"/>
</dbReference>
<dbReference type="InterPro" id="IPR004504">
    <property type="entry name" value="DNA_repair_RadA"/>
</dbReference>
<keyword evidence="2" id="KW-0547">Nucleotide-binding</keyword>
<dbReference type="PANTHER" id="PTHR32472">
    <property type="entry name" value="DNA REPAIR PROTEIN RADA"/>
    <property type="match status" value="1"/>
</dbReference>
<evidence type="ECO:0000256" key="4">
    <source>
        <dbReference type="ARBA" id="ARBA00022801"/>
    </source>
</evidence>
<dbReference type="GO" id="GO:0000725">
    <property type="term" value="P:recombinational repair"/>
    <property type="evidence" value="ECO:0007669"/>
    <property type="project" value="TreeGrafter"/>
</dbReference>
<evidence type="ECO:0000256" key="5">
    <source>
        <dbReference type="ARBA" id="ARBA00022840"/>
    </source>
</evidence>
<keyword evidence="3" id="KW-0227">DNA damage</keyword>
<evidence type="ECO:0000256" key="2">
    <source>
        <dbReference type="ARBA" id="ARBA00022741"/>
    </source>
</evidence>
<keyword evidence="6" id="KW-0346">Stress response</keyword>
<dbReference type="GO" id="GO:0005829">
    <property type="term" value="C:cytosol"/>
    <property type="evidence" value="ECO:0007669"/>
    <property type="project" value="TreeGrafter"/>
</dbReference>
<dbReference type="GO" id="GO:0140664">
    <property type="term" value="F:ATP-dependent DNA damage sensor activity"/>
    <property type="evidence" value="ECO:0007669"/>
    <property type="project" value="InterPro"/>
</dbReference>
<protein>
    <submittedName>
        <fullName evidence="10">DNA repair protein RadA</fullName>
        <ecNumber evidence="10">3.6.4.-</ecNumber>
    </submittedName>
</protein>
<keyword evidence="1" id="KW-0479">Metal-binding</keyword>
<dbReference type="InterPro" id="IPR027417">
    <property type="entry name" value="P-loop_NTPase"/>
</dbReference>
<keyword evidence="4 10" id="KW-0378">Hydrolase</keyword>
<dbReference type="InterPro" id="IPR020588">
    <property type="entry name" value="RecA_ATP-bd"/>
</dbReference>
<dbReference type="InterPro" id="IPR020568">
    <property type="entry name" value="Ribosomal_Su5_D2-typ_SF"/>
</dbReference>
<evidence type="ECO:0000256" key="6">
    <source>
        <dbReference type="ARBA" id="ARBA00023016"/>
    </source>
</evidence>
<name>A0A645DB62_9ZZZZ</name>
<dbReference type="Gene3D" id="3.40.50.300">
    <property type="entry name" value="P-loop containing nucleotide triphosphate hydrolases"/>
    <property type="match status" value="1"/>
</dbReference>
<proteinExistence type="predicted"/>
<dbReference type="GO" id="GO:0003684">
    <property type="term" value="F:damaged DNA binding"/>
    <property type="evidence" value="ECO:0007669"/>
    <property type="project" value="InterPro"/>
</dbReference>
<reference evidence="10" key="1">
    <citation type="submission" date="2019-08" db="EMBL/GenBank/DDBJ databases">
        <authorList>
            <person name="Kucharzyk K."/>
            <person name="Murdoch R.W."/>
            <person name="Higgins S."/>
            <person name="Loffler F."/>
        </authorList>
    </citation>
    <scope>NUCLEOTIDE SEQUENCE</scope>
</reference>